<organism evidence="2 3">
    <name type="scientific">Micromonas pusilla virus SP1</name>
    <name type="common">MpV-SP1</name>
    <dbReference type="NCBI Taxonomy" id="373996"/>
    <lineage>
        <taxon>Viruses</taxon>
        <taxon>Varidnaviria</taxon>
        <taxon>Bamfordvirae</taxon>
        <taxon>Nucleocytoviricota</taxon>
        <taxon>Megaviricetes</taxon>
        <taxon>Algavirales</taxon>
        <taxon>Phycodnaviridae</taxon>
        <taxon>Prasinovirus</taxon>
        <taxon>Prasinovirus micromonas</taxon>
    </lineage>
</organism>
<accession>G9E661</accession>
<organismHost>
    <name type="scientific">Micromonas pusilla</name>
    <name type="common">Picoplanktonic green alga</name>
    <name type="synonym">Chromulina pusilla</name>
    <dbReference type="NCBI Taxonomy" id="38833"/>
</organismHost>
<sequence length="91" mass="9969">MSSPPEEEVEIEEGEIVSESESDSDVEIVGDMIEDDEDEDEEGIDIMELMGSLLATPEGDTVCSALVNIALQLQTQNKILIKMLTKIQKNA</sequence>
<protein>
    <submittedName>
        <fullName evidence="2">Uncharacterized protein</fullName>
    </submittedName>
</protein>
<gene>
    <name evidence="2" type="ORF">MPXG_00090</name>
</gene>
<proteinExistence type="predicted"/>
<keyword evidence="3" id="KW-1185">Reference proteome</keyword>
<dbReference type="Proteomes" id="UP000232710">
    <property type="component" value="Segment"/>
</dbReference>
<evidence type="ECO:0000256" key="1">
    <source>
        <dbReference type="SAM" id="MobiDB-lite"/>
    </source>
</evidence>
<reference evidence="2 3" key="1">
    <citation type="submission" date="2010-12" db="EMBL/GenBank/DDBJ databases">
        <title>The Genome Sequence of Micromonas pusilla virus SP1.</title>
        <authorList>
            <consortium name="The Broad Institute Genome Sequencing Platform"/>
            <person name="Henn M.R."/>
            <person name="Suttle C."/>
            <person name="Winget D."/>
            <person name="Chan A."/>
            <person name="Levin J."/>
            <person name="Malboeuf C."/>
            <person name="Casali M."/>
            <person name="Russ C."/>
            <person name="Lennon N."/>
            <person name="Chapman S.B."/>
            <person name="Erlich R."/>
            <person name="Young S.K."/>
            <person name="Yandava C."/>
            <person name="Zeng Q."/>
            <person name="Alvarado L."/>
            <person name="Anderson S."/>
            <person name="Berlin A."/>
            <person name="Chen Z."/>
            <person name="Freedman E."/>
            <person name="Gellesch M."/>
            <person name="Goldberg J."/>
            <person name="Green L."/>
            <person name="Griggs A."/>
            <person name="Gujja S."/>
            <person name="Heilman E.R."/>
            <person name="Heiman D."/>
            <person name="Hollinger A."/>
            <person name="Howarth C."/>
            <person name="Larson L."/>
            <person name="Mehta T."/>
            <person name="Pearson M."/>
            <person name="Roberts A."/>
            <person name="Ryan E."/>
            <person name="Saif S."/>
            <person name="Shea T."/>
            <person name="Shenoy N."/>
            <person name="Sisk P."/>
            <person name="Stolte C."/>
            <person name="Sykes S."/>
            <person name="White J."/>
            <person name="Haas B."/>
            <person name="Nusbaum C."/>
            <person name="Birren B."/>
        </authorList>
    </citation>
    <scope>NUCLEOTIDE SEQUENCE [LARGE SCALE GENOMIC DNA]</scope>
    <source>
        <strain evidence="2 3">SP1</strain>
    </source>
</reference>
<evidence type="ECO:0000313" key="3">
    <source>
        <dbReference type="Proteomes" id="UP000232710"/>
    </source>
</evidence>
<feature type="region of interest" description="Disordered" evidence="1">
    <location>
        <begin position="1"/>
        <end position="26"/>
    </location>
</feature>
<name>G9E661_MPSP1</name>
<evidence type="ECO:0000313" key="2">
    <source>
        <dbReference type="EMBL" id="AET84888.1"/>
    </source>
</evidence>
<dbReference type="EMBL" id="JF974320">
    <property type="protein sequence ID" value="AET84888.1"/>
    <property type="molecule type" value="Genomic_DNA"/>
</dbReference>